<dbReference type="SUPFAM" id="SSF55729">
    <property type="entry name" value="Acyl-CoA N-acyltransferases (Nat)"/>
    <property type="match status" value="1"/>
</dbReference>
<dbReference type="EMBL" id="CP104013">
    <property type="protein sequence ID" value="UYP47074.1"/>
    <property type="molecule type" value="Genomic_DNA"/>
</dbReference>
<organism evidence="2 3">
    <name type="scientific">Candidatus Lokiarchaeum ossiferum</name>
    <dbReference type="NCBI Taxonomy" id="2951803"/>
    <lineage>
        <taxon>Archaea</taxon>
        <taxon>Promethearchaeati</taxon>
        <taxon>Promethearchaeota</taxon>
        <taxon>Promethearchaeia</taxon>
        <taxon>Promethearchaeales</taxon>
        <taxon>Promethearchaeaceae</taxon>
        <taxon>Candidatus Lokiarchaeum</taxon>
    </lineage>
</organism>
<dbReference type="PANTHER" id="PTHR13355:SF15">
    <property type="entry name" value="GCN5-RELATED N-ACETYLTRANSFERASE 3, CHLOROPLASTIC"/>
    <property type="match status" value="1"/>
</dbReference>
<dbReference type="Proteomes" id="UP001208689">
    <property type="component" value="Chromosome"/>
</dbReference>
<dbReference type="InterPro" id="IPR016181">
    <property type="entry name" value="Acyl_CoA_acyltransferase"/>
</dbReference>
<dbReference type="InterPro" id="IPR039143">
    <property type="entry name" value="GNPNAT1-like"/>
</dbReference>
<reference evidence="2" key="1">
    <citation type="submission" date="2022-09" db="EMBL/GenBank/DDBJ databases">
        <title>Actin cytoskeleton and complex cell architecture in an #Asgard archaeon.</title>
        <authorList>
            <person name="Ponce Toledo R.I."/>
            <person name="Schleper C."/>
            <person name="Rodrigues Oliveira T."/>
            <person name="Wollweber F."/>
            <person name="Xu J."/>
            <person name="Rittmann S."/>
            <person name="Klingl A."/>
            <person name="Pilhofer M."/>
        </authorList>
    </citation>
    <scope>NUCLEOTIDE SEQUENCE</scope>
    <source>
        <strain evidence="2">B-35</strain>
    </source>
</reference>
<dbReference type="CDD" id="cd04301">
    <property type="entry name" value="NAT_SF"/>
    <property type="match status" value="1"/>
</dbReference>
<evidence type="ECO:0000259" key="1">
    <source>
        <dbReference type="PROSITE" id="PS51186"/>
    </source>
</evidence>
<proteinExistence type="predicted"/>
<dbReference type="Gene3D" id="3.40.630.30">
    <property type="match status" value="1"/>
</dbReference>
<name>A0ABY6HWY3_9ARCH</name>
<dbReference type="PROSITE" id="PS51186">
    <property type="entry name" value="GNAT"/>
    <property type="match status" value="1"/>
</dbReference>
<gene>
    <name evidence="2" type="ORF">NEF87_003359</name>
</gene>
<keyword evidence="3" id="KW-1185">Reference proteome</keyword>
<dbReference type="Pfam" id="PF00583">
    <property type="entry name" value="Acetyltransf_1"/>
    <property type="match status" value="1"/>
</dbReference>
<protein>
    <recommendedName>
        <fullName evidence="1">N-acetyltransferase domain-containing protein</fullName>
    </recommendedName>
</protein>
<evidence type="ECO:0000313" key="3">
    <source>
        <dbReference type="Proteomes" id="UP001208689"/>
    </source>
</evidence>
<evidence type="ECO:0000313" key="2">
    <source>
        <dbReference type="EMBL" id="UYP47074.1"/>
    </source>
</evidence>
<dbReference type="PANTHER" id="PTHR13355">
    <property type="entry name" value="GLUCOSAMINE 6-PHOSPHATE N-ACETYLTRANSFERASE"/>
    <property type="match status" value="1"/>
</dbReference>
<sequence>MSKRNISIRQCSIADVNSIVKLRRIMFESMGYSDLELLNLADEAANEYFQQSIPTGEFIGWIAEDTQKKAIGSGGVVIDKHPPSPNNLSGKKGYIMSVVVVEEFRKQGIAQKIMEIIIQWLKKQNISIANLHATEMGRKLYKKLGFTDGTEMSMKI</sequence>
<dbReference type="InterPro" id="IPR000182">
    <property type="entry name" value="GNAT_dom"/>
</dbReference>
<accession>A0ABY6HWY3</accession>
<feature type="domain" description="N-acetyltransferase" evidence="1">
    <location>
        <begin position="6"/>
        <end position="156"/>
    </location>
</feature>